<accession>A0A835JG26</accession>
<evidence type="ECO:0000256" key="1">
    <source>
        <dbReference type="SAM" id="MobiDB-lite"/>
    </source>
</evidence>
<dbReference type="Proteomes" id="UP000657918">
    <property type="component" value="Unassembled WGS sequence"/>
</dbReference>
<reference evidence="2 3" key="1">
    <citation type="submission" date="2020-10" db="EMBL/GenBank/DDBJ databases">
        <title>Plant Genome Project.</title>
        <authorList>
            <person name="Zhang R.-G."/>
        </authorList>
    </citation>
    <scope>NUCLEOTIDE SEQUENCE [LARGE SCALE GENOMIC DNA]</scope>
    <source>
        <strain evidence="2">FAFU-HL-1</strain>
        <tissue evidence="2">Leaf</tissue>
    </source>
</reference>
<feature type="compositionally biased region" description="Basic and acidic residues" evidence="1">
    <location>
        <begin position="43"/>
        <end position="59"/>
    </location>
</feature>
<dbReference type="CDD" id="cd14686">
    <property type="entry name" value="bZIP"/>
    <property type="match status" value="1"/>
</dbReference>
<comment type="caution">
    <text evidence="2">The sequence shown here is derived from an EMBL/GenBank/DDBJ whole genome shotgun (WGS) entry which is preliminary data.</text>
</comment>
<keyword evidence="3" id="KW-1185">Reference proteome</keyword>
<evidence type="ECO:0000313" key="2">
    <source>
        <dbReference type="EMBL" id="KAF9668701.1"/>
    </source>
</evidence>
<gene>
    <name evidence="2" type="ORF">SADUNF_Sadunf14G0030900</name>
</gene>
<evidence type="ECO:0008006" key="4">
    <source>
        <dbReference type="Google" id="ProtNLM"/>
    </source>
</evidence>
<proteinExistence type="predicted"/>
<feature type="region of interest" description="Disordered" evidence="1">
    <location>
        <begin position="167"/>
        <end position="197"/>
    </location>
</feature>
<dbReference type="AlphaFoldDB" id="A0A835JG26"/>
<name>A0A835JG26_9ROSI</name>
<organism evidence="2 3">
    <name type="scientific">Salix dunnii</name>
    <dbReference type="NCBI Taxonomy" id="1413687"/>
    <lineage>
        <taxon>Eukaryota</taxon>
        <taxon>Viridiplantae</taxon>
        <taxon>Streptophyta</taxon>
        <taxon>Embryophyta</taxon>
        <taxon>Tracheophyta</taxon>
        <taxon>Spermatophyta</taxon>
        <taxon>Magnoliopsida</taxon>
        <taxon>eudicotyledons</taxon>
        <taxon>Gunneridae</taxon>
        <taxon>Pentapetalae</taxon>
        <taxon>rosids</taxon>
        <taxon>fabids</taxon>
        <taxon>Malpighiales</taxon>
        <taxon>Salicaceae</taxon>
        <taxon>Saliceae</taxon>
        <taxon>Salix</taxon>
    </lineage>
</organism>
<dbReference type="OrthoDB" id="855967at2759"/>
<feature type="region of interest" description="Disordered" evidence="1">
    <location>
        <begin position="22"/>
        <end position="66"/>
    </location>
</feature>
<dbReference type="EMBL" id="JADGMS010000014">
    <property type="protein sequence ID" value="KAF9668701.1"/>
    <property type="molecule type" value="Genomic_DNA"/>
</dbReference>
<sequence>MEANRKEVDPFGQEGITIAGEISSVNHTAPSPSAPPIEVRVQLSDDQRRESKRAADKRYNEKRKRKKYELDEELKRLKEYSDELERENVKLKSLRDDMEALVDEENKKIITQLRHYAGRNTEIKKTGEMSTGQDGLNELREMNQAPIMSDADTITGKNASMNLQTLPRSAQPAGSSSLPDDKQARKRIADKKHRDKKKCNLDAAKAKENELKEKNVKLEADNAVLNAEADRLRKQFSQLRSISTLLIYVGVRLAKFMDGVVQKIEDIERRLEKMRANYDELKKSHAYSNGLVDQAKKDMEQITGCNGGQQQIVELQNAGIDTRQKPLPFEVTGSGTGETALPVHHPPAHQSGTTIGTGGLAVEGSPGLPQSHVSQGWTHIDWLMDGYIVSLGCQQQETGPELEPPSHD</sequence>
<feature type="compositionally biased region" description="Basic residues" evidence="1">
    <location>
        <begin position="184"/>
        <end position="197"/>
    </location>
</feature>
<protein>
    <recommendedName>
        <fullName evidence="4">BZIP domain-containing protein</fullName>
    </recommendedName>
</protein>
<evidence type="ECO:0000313" key="3">
    <source>
        <dbReference type="Proteomes" id="UP000657918"/>
    </source>
</evidence>
<feature type="compositionally biased region" description="Polar residues" evidence="1">
    <location>
        <begin position="167"/>
        <end position="178"/>
    </location>
</feature>